<dbReference type="InterPro" id="IPR018606">
    <property type="entry name" value="Arb1"/>
</dbReference>
<evidence type="ECO:0000259" key="4">
    <source>
        <dbReference type="PROSITE" id="PS50961"/>
    </source>
</evidence>
<dbReference type="InterPro" id="IPR006630">
    <property type="entry name" value="La_HTH"/>
</dbReference>
<feature type="region of interest" description="Disordered" evidence="3">
    <location>
        <begin position="1"/>
        <end position="42"/>
    </location>
</feature>
<accession>A0A6G1K8P3</accession>
<dbReference type="AlphaFoldDB" id="A0A6G1K8P3"/>
<dbReference type="OrthoDB" id="435402at2759"/>
<dbReference type="InterPro" id="IPR036388">
    <property type="entry name" value="WH-like_DNA-bd_sf"/>
</dbReference>
<dbReference type="Pfam" id="PF09692">
    <property type="entry name" value="Arb1"/>
    <property type="match status" value="1"/>
</dbReference>
<proteinExistence type="predicted"/>
<dbReference type="GO" id="GO:0031047">
    <property type="term" value="P:regulatory ncRNA-mediated gene silencing"/>
    <property type="evidence" value="ECO:0007669"/>
    <property type="project" value="InterPro"/>
</dbReference>
<evidence type="ECO:0000313" key="6">
    <source>
        <dbReference type="Proteomes" id="UP000799428"/>
    </source>
</evidence>
<name>A0A6G1K8P3_9PLEO</name>
<evidence type="ECO:0000256" key="3">
    <source>
        <dbReference type="SAM" id="MobiDB-lite"/>
    </source>
</evidence>
<keyword evidence="6" id="KW-1185">Reference proteome</keyword>
<evidence type="ECO:0000256" key="1">
    <source>
        <dbReference type="ARBA" id="ARBA00022884"/>
    </source>
</evidence>
<feature type="compositionally biased region" description="Low complexity" evidence="3">
    <location>
        <begin position="15"/>
        <end position="32"/>
    </location>
</feature>
<keyword evidence="1 2" id="KW-0694">RNA-binding</keyword>
<dbReference type="Pfam" id="PF05383">
    <property type="entry name" value="La"/>
    <property type="match status" value="1"/>
</dbReference>
<dbReference type="EMBL" id="MU005771">
    <property type="protein sequence ID" value="KAF2708905.1"/>
    <property type="molecule type" value="Genomic_DNA"/>
</dbReference>
<dbReference type="Gene3D" id="1.10.10.10">
    <property type="entry name" value="Winged helix-like DNA-binding domain superfamily/Winged helix DNA-binding domain"/>
    <property type="match status" value="1"/>
</dbReference>
<sequence length="594" mass="67040">MADATIAETPPTMGTQTSAENTETGTTTTAADGDGDHPDGPVIRRQVEFYFSDENLPNDLHLLQCCGGRENMPVSISRICGFKKMRKFKKKVVSQELRKSAFLDVSDDGKTVKRKVPLAGKCLLDPPDEAADADATIAYDPRTKREVQLPVQLLPQKKAELPPGMTKGMMKPSGFEETYVESPLRPEEAAEEEAMYDPDKSLIERIEIAIQRFKQNRRMHEMYHKIFEKWMRFGGVDASSRVFGSLSKSDMAEMNAEEIARAKATHSVPWDRQDEKQWVVDFTGVAEAFLSSVYPSTYGHAPAGVKIACQVLRTFYNYLLFHNVCNEYREDLIDARRVCDKAEFELLKTYTAGLNLPGAFNVAASTIFGGSQAGTFIGDSLWAQDLISGIGMRDEEARVTFLVGVTAQGSDEQWALINRGLSNIQVVSDETIDLEIVCIQLSTDDTKEVYNVQNKKNKTKLDLQPLGKMICKARNIDNFSEYDLPKDKYPKGKLPKADENKTYEFWVEDNVLVELFEGMKLNGRVRILEDGITLLDSVRETMCSFYKWLPNELWMERHPKEVRFIRKGLEGLDEEVVEVDGDEMEGKELDSDDE</sequence>
<protein>
    <recommendedName>
        <fullName evidence="4">HTH La-type RNA-binding domain-containing protein</fullName>
    </recommendedName>
</protein>
<dbReference type="PANTHER" id="PTHR22792:SF140">
    <property type="entry name" value="ACHILLES, ISOFORM A"/>
    <property type="match status" value="1"/>
</dbReference>
<feature type="domain" description="HTH La-type RNA-binding" evidence="4">
    <location>
        <begin position="33"/>
        <end position="122"/>
    </location>
</feature>
<dbReference type="Proteomes" id="UP000799428">
    <property type="component" value="Unassembled WGS sequence"/>
</dbReference>
<organism evidence="5 6">
    <name type="scientific">Pleomassaria siparia CBS 279.74</name>
    <dbReference type="NCBI Taxonomy" id="1314801"/>
    <lineage>
        <taxon>Eukaryota</taxon>
        <taxon>Fungi</taxon>
        <taxon>Dikarya</taxon>
        <taxon>Ascomycota</taxon>
        <taxon>Pezizomycotina</taxon>
        <taxon>Dothideomycetes</taxon>
        <taxon>Pleosporomycetidae</taxon>
        <taxon>Pleosporales</taxon>
        <taxon>Pleomassariaceae</taxon>
        <taxon>Pleomassaria</taxon>
    </lineage>
</organism>
<dbReference type="InterPro" id="IPR036390">
    <property type="entry name" value="WH_DNA-bd_sf"/>
</dbReference>
<dbReference type="GO" id="GO:0003729">
    <property type="term" value="F:mRNA binding"/>
    <property type="evidence" value="ECO:0007669"/>
    <property type="project" value="TreeGrafter"/>
</dbReference>
<dbReference type="InterPro" id="IPR045180">
    <property type="entry name" value="La_dom_prot"/>
</dbReference>
<dbReference type="PROSITE" id="PS50961">
    <property type="entry name" value="HTH_LA"/>
    <property type="match status" value="1"/>
</dbReference>
<evidence type="ECO:0000313" key="5">
    <source>
        <dbReference type="EMBL" id="KAF2708905.1"/>
    </source>
</evidence>
<dbReference type="GO" id="GO:0033167">
    <property type="term" value="C:ARC complex"/>
    <property type="evidence" value="ECO:0007669"/>
    <property type="project" value="InterPro"/>
</dbReference>
<dbReference type="SUPFAM" id="SSF46785">
    <property type="entry name" value="Winged helix' DNA-binding domain"/>
    <property type="match status" value="1"/>
</dbReference>
<reference evidence="5" key="1">
    <citation type="journal article" date="2020" name="Stud. Mycol.">
        <title>101 Dothideomycetes genomes: a test case for predicting lifestyles and emergence of pathogens.</title>
        <authorList>
            <person name="Haridas S."/>
            <person name="Albert R."/>
            <person name="Binder M."/>
            <person name="Bloem J."/>
            <person name="Labutti K."/>
            <person name="Salamov A."/>
            <person name="Andreopoulos B."/>
            <person name="Baker S."/>
            <person name="Barry K."/>
            <person name="Bills G."/>
            <person name="Bluhm B."/>
            <person name="Cannon C."/>
            <person name="Castanera R."/>
            <person name="Culley D."/>
            <person name="Daum C."/>
            <person name="Ezra D."/>
            <person name="Gonzalez J."/>
            <person name="Henrissat B."/>
            <person name="Kuo A."/>
            <person name="Liang C."/>
            <person name="Lipzen A."/>
            <person name="Lutzoni F."/>
            <person name="Magnuson J."/>
            <person name="Mondo S."/>
            <person name="Nolan M."/>
            <person name="Ohm R."/>
            <person name="Pangilinan J."/>
            <person name="Park H.-J."/>
            <person name="Ramirez L."/>
            <person name="Alfaro M."/>
            <person name="Sun H."/>
            <person name="Tritt A."/>
            <person name="Yoshinaga Y."/>
            <person name="Zwiers L.-H."/>
            <person name="Turgeon B."/>
            <person name="Goodwin S."/>
            <person name="Spatafora J."/>
            <person name="Crous P."/>
            <person name="Grigoriev I."/>
        </authorList>
    </citation>
    <scope>NUCLEOTIDE SEQUENCE</scope>
    <source>
        <strain evidence="5">CBS 279.74</strain>
    </source>
</reference>
<dbReference type="SMART" id="SM00715">
    <property type="entry name" value="LA"/>
    <property type="match status" value="1"/>
</dbReference>
<dbReference type="PANTHER" id="PTHR22792">
    <property type="entry name" value="LUPUS LA PROTEIN-RELATED"/>
    <property type="match status" value="1"/>
</dbReference>
<gene>
    <name evidence="5" type="ORF">K504DRAFT_468130</name>
</gene>
<evidence type="ECO:0000256" key="2">
    <source>
        <dbReference type="PROSITE-ProRule" id="PRU00332"/>
    </source>
</evidence>